<gene>
    <name evidence="9" type="ORF">BEI59_23465</name>
</gene>
<dbReference type="OrthoDB" id="9794370at2"/>
<keyword evidence="2" id="KW-0805">Transcription regulation</keyword>
<keyword evidence="4" id="KW-0804">Transcription</keyword>
<name>A0A1E3UCE2_9FIRM</name>
<accession>A0A1E3UCE2</accession>
<dbReference type="InterPro" id="IPR001789">
    <property type="entry name" value="Sig_transdc_resp-reg_receiver"/>
</dbReference>
<evidence type="ECO:0000313" key="10">
    <source>
        <dbReference type="Proteomes" id="UP000094271"/>
    </source>
</evidence>
<evidence type="ECO:0000256" key="4">
    <source>
        <dbReference type="ARBA" id="ARBA00023163"/>
    </source>
</evidence>
<dbReference type="GO" id="GO:0003700">
    <property type="term" value="F:DNA-binding transcription factor activity"/>
    <property type="evidence" value="ECO:0007669"/>
    <property type="project" value="InterPro"/>
</dbReference>
<dbReference type="Proteomes" id="UP000094271">
    <property type="component" value="Unassembled WGS sequence"/>
</dbReference>
<evidence type="ECO:0000313" key="9">
    <source>
        <dbReference type="EMBL" id="ODR46984.1"/>
    </source>
</evidence>
<proteinExistence type="predicted"/>
<dbReference type="SMART" id="SM00448">
    <property type="entry name" value="REC"/>
    <property type="match status" value="1"/>
</dbReference>
<evidence type="ECO:0000256" key="2">
    <source>
        <dbReference type="ARBA" id="ARBA00023015"/>
    </source>
</evidence>
<protein>
    <recommendedName>
        <fullName evidence="1">Stage 0 sporulation protein A homolog</fullName>
    </recommendedName>
</protein>
<dbReference type="InterPro" id="IPR041522">
    <property type="entry name" value="CdaR_GGDEF"/>
</dbReference>
<comment type="function">
    <text evidence="5">May play the central regulatory role in sporulation. It may be an element of the effector pathway responsible for the activation of sporulation genes in response to nutritional stress. Spo0A may act in concert with spo0H (a sigma factor) to control the expression of some genes that are critical to the sporulation process.</text>
</comment>
<dbReference type="CDD" id="cd17536">
    <property type="entry name" value="REC_YesN-like"/>
    <property type="match status" value="1"/>
</dbReference>
<dbReference type="InterPro" id="IPR020449">
    <property type="entry name" value="Tscrpt_reg_AraC-type_HTH"/>
</dbReference>
<dbReference type="AlphaFoldDB" id="A0A1E3UCE2"/>
<evidence type="ECO:0000256" key="3">
    <source>
        <dbReference type="ARBA" id="ARBA00023125"/>
    </source>
</evidence>
<dbReference type="Gene3D" id="1.10.10.60">
    <property type="entry name" value="Homeodomain-like"/>
    <property type="match status" value="2"/>
</dbReference>
<keyword evidence="6" id="KW-0597">Phosphoprotein</keyword>
<dbReference type="InterPro" id="IPR011006">
    <property type="entry name" value="CheY-like_superfamily"/>
</dbReference>
<organism evidence="9 10">
    <name type="scientific">Eisenbergiella tayi</name>
    <dbReference type="NCBI Taxonomy" id="1432052"/>
    <lineage>
        <taxon>Bacteria</taxon>
        <taxon>Bacillati</taxon>
        <taxon>Bacillota</taxon>
        <taxon>Clostridia</taxon>
        <taxon>Lachnospirales</taxon>
        <taxon>Lachnospiraceae</taxon>
        <taxon>Eisenbergiella</taxon>
    </lineage>
</organism>
<evidence type="ECO:0000259" key="8">
    <source>
        <dbReference type="PROSITE" id="PS50110"/>
    </source>
</evidence>
<dbReference type="PANTHER" id="PTHR43280:SF28">
    <property type="entry name" value="HTH-TYPE TRANSCRIPTIONAL ACTIVATOR RHAS"/>
    <property type="match status" value="1"/>
</dbReference>
<dbReference type="PANTHER" id="PTHR43280">
    <property type="entry name" value="ARAC-FAMILY TRANSCRIPTIONAL REGULATOR"/>
    <property type="match status" value="1"/>
</dbReference>
<evidence type="ECO:0000259" key="7">
    <source>
        <dbReference type="PROSITE" id="PS01124"/>
    </source>
</evidence>
<dbReference type="InterPro" id="IPR018062">
    <property type="entry name" value="HTH_AraC-typ_CS"/>
</dbReference>
<dbReference type="Gene3D" id="3.40.50.2300">
    <property type="match status" value="1"/>
</dbReference>
<dbReference type="SUPFAM" id="SSF46689">
    <property type="entry name" value="Homeodomain-like"/>
    <property type="match status" value="1"/>
</dbReference>
<dbReference type="GO" id="GO:0043565">
    <property type="term" value="F:sequence-specific DNA binding"/>
    <property type="evidence" value="ECO:0007669"/>
    <property type="project" value="InterPro"/>
</dbReference>
<dbReference type="Pfam" id="PF00072">
    <property type="entry name" value="Response_reg"/>
    <property type="match status" value="1"/>
</dbReference>
<keyword evidence="3 9" id="KW-0238">DNA-binding</keyword>
<evidence type="ECO:0000256" key="1">
    <source>
        <dbReference type="ARBA" id="ARBA00018672"/>
    </source>
</evidence>
<sequence>MKKIMIVDDNALSVEGIEKNIDWAALGTQVTHIKYDGGSAIEAMKQEPADIIISDIEMPDLDGISMSRLAISINPFVKVILISAYDRFDYARRAIRIGVYDYIEKPIDYQYLTEKIRGACSLIDQERKNMELLKASRPAMIEKFFNDLVHYSGREASWHLSSYMEYLNLDLNYRYYTVVVFDVENAVELKKELGVAQYEMLLFRLNDTIREYSRIFDFSYLLKGFDGLELILCQNSSNVSHVLQSVHKTVSSIVESYADSPLSLNVGIGNIVSELWNTHLSHESAHHALEYRFFFPQKNIFDTREALGRNLSLEPFSDSSEDELIRLICQKDYTAMEQWIKDFSADLLSKYQSRDFIFVRIYSLLGKILKFLYELNIDAKDLERKIAQTYARLDSFNTSEQFFSWLNEICTLACQRLDSSLKTYHDQLCESVLSYIRENFENSSLCLHDIAKYANVSPAYLSALFKKNMKISISDSISSARIEAACRYLKNSNLSLKEISEKCGYANQYYFSTSFKKWKGISPSSFREGKMPDSI</sequence>
<dbReference type="InterPro" id="IPR009057">
    <property type="entry name" value="Homeodomain-like_sf"/>
</dbReference>
<dbReference type="PRINTS" id="PR00032">
    <property type="entry name" value="HTHARAC"/>
</dbReference>
<dbReference type="InterPro" id="IPR018060">
    <property type="entry name" value="HTH_AraC"/>
</dbReference>
<dbReference type="EMBL" id="MEHA01000021">
    <property type="protein sequence ID" value="ODR46984.1"/>
    <property type="molecule type" value="Genomic_DNA"/>
</dbReference>
<dbReference type="SMART" id="SM00342">
    <property type="entry name" value="HTH_ARAC"/>
    <property type="match status" value="1"/>
</dbReference>
<dbReference type="SUPFAM" id="SSF52172">
    <property type="entry name" value="CheY-like"/>
    <property type="match status" value="1"/>
</dbReference>
<dbReference type="Pfam" id="PF12833">
    <property type="entry name" value="HTH_18"/>
    <property type="match status" value="1"/>
</dbReference>
<comment type="caution">
    <text evidence="9">The sequence shown here is derived from an EMBL/GenBank/DDBJ whole genome shotgun (WGS) entry which is preliminary data.</text>
</comment>
<feature type="domain" description="Response regulatory" evidence="8">
    <location>
        <begin position="3"/>
        <end position="120"/>
    </location>
</feature>
<evidence type="ECO:0000256" key="5">
    <source>
        <dbReference type="ARBA" id="ARBA00024867"/>
    </source>
</evidence>
<dbReference type="Pfam" id="PF17853">
    <property type="entry name" value="GGDEF_2"/>
    <property type="match status" value="1"/>
</dbReference>
<feature type="modified residue" description="4-aspartylphosphate" evidence="6">
    <location>
        <position position="55"/>
    </location>
</feature>
<evidence type="ECO:0000256" key="6">
    <source>
        <dbReference type="PROSITE-ProRule" id="PRU00169"/>
    </source>
</evidence>
<dbReference type="PROSITE" id="PS50110">
    <property type="entry name" value="RESPONSE_REGULATORY"/>
    <property type="match status" value="1"/>
</dbReference>
<dbReference type="GO" id="GO:0000160">
    <property type="term" value="P:phosphorelay signal transduction system"/>
    <property type="evidence" value="ECO:0007669"/>
    <property type="project" value="InterPro"/>
</dbReference>
<feature type="domain" description="HTH araC/xylS-type" evidence="7">
    <location>
        <begin position="430"/>
        <end position="529"/>
    </location>
</feature>
<dbReference type="PROSITE" id="PS00041">
    <property type="entry name" value="HTH_ARAC_FAMILY_1"/>
    <property type="match status" value="1"/>
</dbReference>
<dbReference type="PROSITE" id="PS01124">
    <property type="entry name" value="HTH_ARAC_FAMILY_2"/>
    <property type="match status" value="1"/>
</dbReference>
<reference evidence="9 10" key="1">
    <citation type="submission" date="2016-08" db="EMBL/GenBank/DDBJ databases">
        <authorList>
            <person name="Seilhamer J.J."/>
        </authorList>
    </citation>
    <scope>NUCLEOTIDE SEQUENCE [LARGE SCALE GENOMIC DNA]</scope>
    <source>
        <strain evidence="9 10">NML150140-1</strain>
    </source>
</reference>
<dbReference type="RefSeq" id="WP_069432002.1">
    <property type="nucleotide sequence ID" value="NZ_MEHA01000021.1"/>
</dbReference>